<sequence length="288" mass="32171">MARDGALNTSDFPEPAERAGAKMSTAPGTQVLLTRSETGLDAIQWRGPDKRIFTVAATRGLLAQPVIEALPIRVGGQWQNRPNRHGLYFWERTGRHLWYESALELACLLGLDFEGSVQGIASQPFRMLFRAGAKSVRHDPDFFAVHRNGDQVVYDVKPRARMSSRVSDQFDESSRVCTLVGWRYAVLHEPDPVVAANLDFLRGARHARNHPGEAVFGQILNVFEGGRAIGEGREMVDRRFPALAMPSIKHLIWHRFLKVDLPRRLDFDSIAATDIDAIRSPEEASCCG</sequence>
<reference evidence="2 3" key="1">
    <citation type="submission" date="2022-06" db="EMBL/GenBank/DDBJ databases">
        <title>Pseudarthrobacter sp. strain RMG13 Genome sequencing and assembly.</title>
        <authorList>
            <person name="Kim I."/>
        </authorList>
    </citation>
    <scope>NUCLEOTIDE SEQUENCE [LARGE SCALE GENOMIC DNA]</scope>
    <source>
        <strain evidence="2 3">RMG13</strain>
    </source>
</reference>
<feature type="region of interest" description="Disordered" evidence="1">
    <location>
        <begin position="1"/>
        <end position="25"/>
    </location>
</feature>
<proteinExistence type="predicted"/>
<dbReference type="NCBIfam" id="NF033179">
    <property type="entry name" value="TnsA_like_Actin"/>
    <property type="match status" value="1"/>
</dbReference>
<dbReference type="EMBL" id="JANCLV010000004">
    <property type="protein sequence ID" value="MCP8999853.1"/>
    <property type="molecule type" value="Genomic_DNA"/>
</dbReference>
<gene>
    <name evidence="2" type="ORF">NFC73_08930</name>
</gene>
<organism evidence="2 3">
    <name type="scientific">Pseudarthrobacter humi</name>
    <dbReference type="NCBI Taxonomy" id="2952523"/>
    <lineage>
        <taxon>Bacteria</taxon>
        <taxon>Bacillati</taxon>
        <taxon>Actinomycetota</taxon>
        <taxon>Actinomycetes</taxon>
        <taxon>Micrococcales</taxon>
        <taxon>Micrococcaceae</taxon>
        <taxon>Pseudarthrobacter</taxon>
    </lineage>
</organism>
<accession>A0ABT1LN28</accession>
<keyword evidence="3" id="KW-1185">Reference proteome</keyword>
<dbReference type="RefSeq" id="WP_254749443.1">
    <property type="nucleotide sequence ID" value="NZ_JANCLV010000004.1"/>
</dbReference>
<dbReference type="InterPro" id="IPR048000">
    <property type="entry name" value="TnsA-like"/>
</dbReference>
<evidence type="ECO:0000313" key="2">
    <source>
        <dbReference type="EMBL" id="MCP8999853.1"/>
    </source>
</evidence>
<name>A0ABT1LN28_9MICC</name>
<comment type="caution">
    <text evidence="2">The sequence shown here is derived from an EMBL/GenBank/DDBJ whole genome shotgun (WGS) entry which is preliminary data.</text>
</comment>
<dbReference type="Proteomes" id="UP001524318">
    <property type="component" value="Unassembled WGS sequence"/>
</dbReference>
<evidence type="ECO:0000256" key="1">
    <source>
        <dbReference type="SAM" id="MobiDB-lite"/>
    </source>
</evidence>
<evidence type="ECO:0000313" key="3">
    <source>
        <dbReference type="Proteomes" id="UP001524318"/>
    </source>
</evidence>
<protein>
    <submittedName>
        <fullName evidence="2">TnsA-like heteromeric transposase endonuclease subunit</fullName>
    </submittedName>
</protein>